<name>A0A1R1SE77_9ACTN</name>
<feature type="region of interest" description="Disordered" evidence="1">
    <location>
        <begin position="1"/>
        <end position="24"/>
    </location>
</feature>
<feature type="compositionally biased region" description="Basic residues" evidence="1">
    <location>
        <begin position="355"/>
        <end position="371"/>
    </location>
</feature>
<feature type="non-terminal residue" evidence="2">
    <location>
        <position position="1"/>
    </location>
</feature>
<keyword evidence="3" id="KW-1185">Reference proteome</keyword>
<feature type="region of interest" description="Disordered" evidence="1">
    <location>
        <begin position="703"/>
        <end position="773"/>
    </location>
</feature>
<feature type="compositionally biased region" description="Basic and acidic residues" evidence="1">
    <location>
        <begin position="15"/>
        <end position="24"/>
    </location>
</feature>
<comment type="caution">
    <text evidence="2">The sequence shown here is derived from an EMBL/GenBank/DDBJ whole genome shotgun (WGS) entry which is preliminary data.</text>
</comment>
<feature type="compositionally biased region" description="Low complexity" evidence="1">
    <location>
        <begin position="722"/>
        <end position="753"/>
    </location>
</feature>
<organism evidence="2 3">
    <name type="scientific">Streptomyces sparsogenes DSM 40356</name>
    <dbReference type="NCBI Taxonomy" id="1331668"/>
    <lineage>
        <taxon>Bacteria</taxon>
        <taxon>Bacillati</taxon>
        <taxon>Actinomycetota</taxon>
        <taxon>Actinomycetes</taxon>
        <taxon>Kitasatosporales</taxon>
        <taxon>Streptomycetaceae</taxon>
        <taxon>Streptomyces</taxon>
    </lineage>
</organism>
<feature type="region of interest" description="Disordered" evidence="1">
    <location>
        <begin position="334"/>
        <end position="461"/>
    </location>
</feature>
<gene>
    <name evidence="2" type="ORF">SPAR_25536</name>
</gene>
<evidence type="ECO:0000313" key="3">
    <source>
        <dbReference type="Proteomes" id="UP000186168"/>
    </source>
</evidence>
<sequence length="773" mass="81483">GLPFGLDTPPAGTRSRSDAEGRSLVRPSDLRRALDLLDTLRAEVPELGEGPLDMDALARHVLMLDPDTPVTDAHRDELLGIALAPEMAAAPSLAVLAGFGLAERGATVVRDFGYDVDALAARVLHLDAPDPARRRELVRLLERATDVGIDASRSARLATFHLATGGLFTPERVIRRFDGTAMGRDGDQPLPALDLDLSQVTLVGAGPDGGLTFDTTETAPWDRPEGPAPWVVRLNGPLGEGLLSGRVPAEDIAHLLHIDPERRAGGEIVLLLPRTDPATAGPAVEKLLDAVTRSTGVKVHTAYGMADFYTDEDGRTTIALGPDRHGRQRTAADFVSAGPSAGVTTTTGITPRPATGRKRPRPRAGAKRHARPLGAAPPSAKRPRRVPPATMPEAPPRLLKGLAPEGAPPDGTLLKETPPDGTTPKGPTPPEETPPEGTTPPEREEPKAPPRKPIMTSPVGGTPGWARGRPLPVPGDGFCLLHAFLASGPLLVRDALPGLAADGRSTADRDAYAWLSDPARVRADLARAAAPGASDRHVLDTMRRFVADRLTASRGRLPVEIVHQYRNSVPGGLAAAVERMDEVALVTRLTELGVPVPDQSRFPSRGQLRGEMGDLVLRHTPLDDKELSGLRAAVLDWDNSWNSDIGDIFPHLLAHAFDVRIDIASSHSRADGRPGLRGMRRGIGPASAAWEIELFHSRVVDAGGRPMGGDHYEGSTAAPRFASTTAPAGRTTAGPSTGPGSSTGDPATGPGPTYSGRPGGRRDRAPTGAPART</sequence>
<evidence type="ECO:0000256" key="1">
    <source>
        <dbReference type="SAM" id="MobiDB-lite"/>
    </source>
</evidence>
<proteinExistence type="predicted"/>
<reference evidence="2 3" key="1">
    <citation type="submission" date="2013-05" db="EMBL/GenBank/DDBJ databases">
        <title>Genome sequence of Streptomyces sparsogenes DSM 40356.</title>
        <authorList>
            <person name="Coyne S."/>
            <person name="Seebeck F.P."/>
        </authorList>
    </citation>
    <scope>NUCLEOTIDE SEQUENCE [LARGE SCALE GENOMIC DNA]</scope>
    <source>
        <strain evidence="2 3">DSM 40356</strain>
    </source>
</reference>
<evidence type="ECO:0000313" key="2">
    <source>
        <dbReference type="EMBL" id="OMI36567.1"/>
    </source>
</evidence>
<accession>A0A1R1SE77</accession>
<feature type="compositionally biased region" description="Low complexity" evidence="1">
    <location>
        <begin position="415"/>
        <end position="425"/>
    </location>
</feature>
<dbReference type="EMBL" id="ASQP01000328">
    <property type="protein sequence ID" value="OMI36567.1"/>
    <property type="molecule type" value="Genomic_DNA"/>
</dbReference>
<feature type="compositionally biased region" description="Low complexity" evidence="1">
    <location>
        <begin position="344"/>
        <end position="354"/>
    </location>
</feature>
<feature type="non-terminal residue" evidence="2">
    <location>
        <position position="773"/>
    </location>
</feature>
<protein>
    <submittedName>
        <fullName evidence="2">Uncharacterized protein</fullName>
    </submittedName>
</protein>
<dbReference type="AlphaFoldDB" id="A0A1R1SE77"/>
<dbReference type="Proteomes" id="UP000186168">
    <property type="component" value="Unassembled WGS sequence"/>
</dbReference>